<dbReference type="NCBIfam" id="NF001124">
    <property type="entry name" value="PRK00139.1-2"/>
    <property type="match status" value="1"/>
</dbReference>
<dbReference type="EMBL" id="CAEZTC010000176">
    <property type="protein sequence ID" value="CAB4568189.1"/>
    <property type="molecule type" value="Genomic_DNA"/>
</dbReference>
<dbReference type="Pfam" id="PF08245">
    <property type="entry name" value="Mur_ligase_M"/>
    <property type="match status" value="1"/>
</dbReference>
<dbReference type="InterPro" id="IPR000713">
    <property type="entry name" value="Mur_ligase_N"/>
</dbReference>
<protein>
    <submittedName>
        <fullName evidence="5">Unannotated protein</fullName>
    </submittedName>
</protein>
<proteinExistence type="inferred from homology"/>
<dbReference type="SUPFAM" id="SSF53244">
    <property type="entry name" value="MurD-like peptide ligases, peptide-binding domain"/>
    <property type="match status" value="1"/>
</dbReference>
<evidence type="ECO:0000259" key="4">
    <source>
        <dbReference type="Pfam" id="PF08245"/>
    </source>
</evidence>
<evidence type="ECO:0000259" key="2">
    <source>
        <dbReference type="Pfam" id="PF01225"/>
    </source>
</evidence>
<comment type="similarity">
    <text evidence="1">Belongs to the MurCDEF family. MurE subfamily.</text>
</comment>
<dbReference type="InterPro" id="IPR005761">
    <property type="entry name" value="UDP-N-AcMur-Glu-dNH2Pim_ligase"/>
</dbReference>
<reference evidence="5" key="1">
    <citation type="submission" date="2020-05" db="EMBL/GenBank/DDBJ databases">
        <authorList>
            <person name="Chiriac C."/>
            <person name="Salcher M."/>
            <person name="Ghai R."/>
            <person name="Kavagutti S V."/>
        </authorList>
    </citation>
    <scope>NUCLEOTIDE SEQUENCE</scope>
</reference>
<dbReference type="InterPro" id="IPR004101">
    <property type="entry name" value="Mur_ligase_C"/>
</dbReference>
<dbReference type="Gene3D" id="3.40.1190.10">
    <property type="entry name" value="Mur-like, catalytic domain"/>
    <property type="match status" value="1"/>
</dbReference>
<evidence type="ECO:0000256" key="1">
    <source>
        <dbReference type="ARBA" id="ARBA00005898"/>
    </source>
</evidence>
<dbReference type="NCBIfam" id="TIGR01085">
    <property type="entry name" value="murE"/>
    <property type="match status" value="1"/>
</dbReference>
<dbReference type="PANTHER" id="PTHR23135:SF4">
    <property type="entry name" value="UDP-N-ACETYLMURAMOYL-L-ALANYL-D-GLUTAMATE--2,6-DIAMINOPIMELATE LIGASE MURE HOMOLOG, CHLOROPLASTIC"/>
    <property type="match status" value="1"/>
</dbReference>
<dbReference type="SUPFAM" id="SSF63418">
    <property type="entry name" value="MurE/MurF N-terminal domain"/>
    <property type="match status" value="1"/>
</dbReference>
<feature type="domain" description="Mur ligase N-terminal catalytic" evidence="2">
    <location>
        <begin position="30"/>
        <end position="101"/>
    </location>
</feature>
<dbReference type="GO" id="GO:0005737">
    <property type="term" value="C:cytoplasm"/>
    <property type="evidence" value="ECO:0007669"/>
    <property type="project" value="InterPro"/>
</dbReference>
<dbReference type="NCBIfam" id="NF001126">
    <property type="entry name" value="PRK00139.1-4"/>
    <property type="match status" value="1"/>
</dbReference>
<accession>A0A6J6DYU7</accession>
<dbReference type="InterPro" id="IPR013221">
    <property type="entry name" value="Mur_ligase_cen"/>
</dbReference>
<dbReference type="GO" id="GO:0051301">
    <property type="term" value="P:cell division"/>
    <property type="evidence" value="ECO:0007669"/>
    <property type="project" value="InterPro"/>
</dbReference>
<sequence>MSRYPITPIKVQDLTSQLTTESVRNLDVVISGITQDSREVQPGDLYCCVAGEYFDGHSFVGDAISAGAVALLVDREIENISDDVAVIRVKNVREILGLVASTVFGNPSDGLTIVGITGTNGKTSTAAMLSAILTRAGFSVNTMGTLTGERTTPEAIDLHAHFRECISEGVSHVVMEVSSHALALHRVAGVMFDVAVLTNVGRDHLDFHGTEEAYFAAKAKLFDPRQSLRGVVNVDDARGRLLCDVKPIHLTTFSLQDITDIAVEVDHVSFSWRQEKIDVPLGGIFTVMNALAAMTTAVELGLEERVIAQGLRKLPPITGRFESVPNKAGIGVVVDYAHTPEGLTVLLETSRTLTKGKVIIVFGCGGNRDEGKRPLMGRIASEMADVVLITSDNPRNENPEHIIQQVIDGIPAGSQGKVRREADRSVAITSAISMAKHGDIVVLAGKGHEMTQEVNGVLYPFSDIDKARDALRKREEATQ</sequence>
<dbReference type="AlphaFoldDB" id="A0A6J6DYU7"/>
<dbReference type="Gene3D" id="3.40.1390.10">
    <property type="entry name" value="MurE/MurF, N-terminal domain"/>
    <property type="match status" value="1"/>
</dbReference>
<dbReference type="InterPro" id="IPR036565">
    <property type="entry name" value="Mur-like_cat_sf"/>
</dbReference>
<name>A0A6J6DYU7_9ZZZZ</name>
<feature type="domain" description="Mur ligase C-terminal" evidence="3">
    <location>
        <begin position="319"/>
        <end position="447"/>
    </location>
</feature>
<gene>
    <name evidence="5" type="ORF">UFOPK1572_01219</name>
</gene>
<dbReference type="PANTHER" id="PTHR23135">
    <property type="entry name" value="MUR LIGASE FAMILY MEMBER"/>
    <property type="match status" value="1"/>
</dbReference>
<dbReference type="InterPro" id="IPR035911">
    <property type="entry name" value="MurE/MurF_N"/>
</dbReference>
<dbReference type="Pfam" id="PF01225">
    <property type="entry name" value="Mur_ligase"/>
    <property type="match status" value="1"/>
</dbReference>
<evidence type="ECO:0000313" key="5">
    <source>
        <dbReference type="EMBL" id="CAB4568189.1"/>
    </source>
</evidence>
<dbReference type="GO" id="GO:0016881">
    <property type="term" value="F:acid-amino acid ligase activity"/>
    <property type="evidence" value="ECO:0007669"/>
    <property type="project" value="InterPro"/>
</dbReference>
<dbReference type="SUPFAM" id="SSF53623">
    <property type="entry name" value="MurD-like peptide ligases, catalytic domain"/>
    <property type="match status" value="1"/>
</dbReference>
<feature type="domain" description="Mur ligase central" evidence="4">
    <location>
        <begin position="116"/>
        <end position="296"/>
    </location>
</feature>
<dbReference type="HAMAP" id="MF_00208">
    <property type="entry name" value="MurE"/>
    <property type="match status" value="1"/>
</dbReference>
<organism evidence="5">
    <name type="scientific">freshwater metagenome</name>
    <dbReference type="NCBI Taxonomy" id="449393"/>
    <lineage>
        <taxon>unclassified sequences</taxon>
        <taxon>metagenomes</taxon>
        <taxon>ecological metagenomes</taxon>
    </lineage>
</organism>
<dbReference type="Pfam" id="PF02875">
    <property type="entry name" value="Mur_ligase_C"/>
    <property type="match status" value="1"/>
</dbReference>
<dbReference type="InterPro" id="IPR036615">
    <property type="entry name" value="Mur_ligase_C_dom_sf"/>
</dbReference>
<dbReference type="GO" id="GO:0005524">
    <property type="term" value="F:ATP binding"/>
    <property type="evidence" value="ECO:0007669"/>
    <property type="project" value="InterPro"/>
</dbReference>
<dbReference type="Gene3D" id="3.90.190.20">
    <property type="entry name" value="Mur ligase, C-terminal domain"/>
    <property type="match status" value="1"/>
</dbReference>
<dbReference type="GO" id="GO:0008360">
    <property type="term" value="P:regulation of cell shape"/>
    <property type="evidence" value="ECO:0007669"/>
    <property type="project" value="InterPro"/>
</dbReference>
<evidence type="ECO:0000259" key="3">
    <source>
        <dbReference type="Pfam" id="PF02875"/>
    </source>
</evidence>